<evidence type="ECO:0000313" key="10">
    <source>
        <dbReference type="EMBL" id="MPM38133.1"/>
    </source>
</evidence>
<reference evidence="10" key="1">
    <citation type="submission" date="2019-08" db="EMBL/GenBank/DDBJ databases">
        <authorList>
            <person name="Kucharzyk K."/>
            <person name="Murdoch R.W."/>
            <person name="Higgins S."/>
            <person name="Loffler F."/>
        </authorList>
    </citation>
    <scope>NUCLEOTIDE SEQUENCE</scope>
</reference>
<dbReference type="PANTHER" id="PTHR30069:SF29">
    <property type="entry name" value="HEMOGLOBIN AND HEMOGLOBIN-HAPTOGLOBIN-BINDING PROTEIN 1-RELATED"/>
    <property type="match status" value="1"/>
</dbReference>
<dbReference type="InterPro" id="IPR000531">
    <property type="entry name" value="Beta-barrel_TonB"/>
</dbReference>
<dbReference type="GO" id="GO:0009279">
    <property type="term" value="C:cell outer membrane"/>
    <property type="evidence" value="ECO:0007669"/>
    <property type="project" value="UniProtKB-SubCell"/>
</dbReference>
<name>A0A644ZHG9_9ZZZZ</name>
<evidence type="ECO:0000256" key="6">
    <source>
        <dbReference type="ARBA" id="ARBA00023136"/>
    </source>
</evidence>
<dbReference type="InterPro" id="IPR036942">
    <property type="entry name" value="Beta-barrel_TonB_sf"/>
</dbReference>
<evidence type="ECO:0000256" key="4">
    <source>
        <dbReference type="ARBA" id="ARBA00022729"/>
    </source>
</evidence>
<dbReference type="Gene3D" id="2.40.170.20">
    <property type="entry name" value="TonB-dependent receptor, beta-barrel domain"/>
    <property type="match status" value="1"/>
</dbReference>
<dbReference type="InterPro" id="IPR039426">
    <property type="entry name" value="TonB-dep_rcpt-like"/>
</dbReference>
<evidence type="ECO:0000256" key="1">
    <source>
        <dbReference type="ARBA" id="ARBA00004571"/>
    </source>
</evidence>
<evidence type="ECO:0000259" key="9">
    <source>
        <dbReference type="Pfam" id="PF00593"/>
    </source>
</evidence>
<keyword evidence="3" id="KW-0812">Transmembrane</keyword>
<gene>
    <name evidence="10" type="primary">btuB_72</name>
    <name evidence="10" type="ORF">SDC9_84760</name>
</gene>
<dbReference type="SUPFAM" id="SSF56935">
    <property type="entry name" value="Porins"/>
    <property type="match status" value="1"/>
</dbReference>
<comment type="caution">
    <text evidence="10">The sequence shown here is derived from an EMBL/GenBank/DDBJ whole genome shotgun (WGS) entry which is preliminary data.</text>
</comment>
<accession>A0A644ZHG9</accession>
<evidence type="ECO:0000256" key="5">
    <source>
        <dbReference type="ARBA" id="ARBA00023077"/>
    </source>
</evidence>
<evidence type="ECO:0000256" key="7">
    <source>
        <dbReference type="ARBA" id="ARBA00023170"/>
    </source>
</evidence>
<organism evidence="10">
    <name type="scientific">bioreactor metagenome</name>
    <dbReference type="NCBI Taxonomy" id="1076179"/>
    <lineage>
        <taxon>unclassified sequences</taxon>
        <taxon>metagenomes</taxon>
        <taxon>ecological metagenomes</taxon>
    </lineage>
</organism>
<keyword evidence="5" id="KW-0798">TonB box</keyword>
<dbReference type="Pfam" id="PF00593">
    <property type="entry name" value="TonB_dep_Rec_b-barrel"/>
    <property type="match status" value="1"/>
</dbReference>
<evidence type="ECO:0000256" key="3">
    <source>
        <dbReference type="ARBA" id="ARBA00022692"/>
    </source>
</evidence>
<protein>
    <submittedName>
        <fullName evidence="10">Vitamin B12 transporter BtuB</fullName>
    </submittedName>
</protein>
<dbReference type="PANTHER" id="PTHR30069">
    <property type="entry name" value="TONB-DEPENDENT OUTER MEMBRANE RECEPTOR"/>
    <property type="match status" value="1"/>
</dbReference>
<keyword evidence="2" id="KW-0813">Transport</keyword>
<dbReference type="GO" id="GO:0015344">
    <property type="term" value="F:siderophore uptake transmembrane transporter activity"/>
    <property type="evidence" value="ECO:0007669"/>
    <property type="project" value="TreeGrafter"/>
</dbReference>
<dbReference type="AlphaFoldDB" id="A0A644ZHG9"/>
<feature type="domain" description="TonB-dependent receptor-like beta-barrel" evidence="9">
    <location>
        <begin position="157"/>
        <end position="382"/>
    </location>
</feature>
<keyword evidence="7" id="KW-0675">Receptor</keyword>
<evidence type="ECO:0000256" key="8">
    <source>
        <dbReference type="ARBA" id="ARBA00023237"/>
    </source>
</evidence>
<dbReference type="GO" id="GO:0044718">
    <property type="term" value="P:siderophore transmembrane transport"/>
    <property type="evidence" value="ECO:0007669"/>
    <property type="project" value="TreeGrafter"/>
</dbReference>
<keyword evidence="6" id="KW-0472">Membrane</keyword>
<proteinExistence type="predicted"/>
<comment type="subcellular location">
    <subcellularLocation>
        <location evidence="1">Cell outer membrane</location>
        <topology evidence="1">Multi-pass membrane protein</topology>
    </subcellularLocation>
</comment>
<dbReference type="EMBL" id="VSSQ01008182">
    <property type="protein sequence ID" value="MPM38133.1"/>
    <property type="molecule type" value="Genomic_DNA"/>
</dbReference>
<sequence>MMPLKKGDFRLSFWAGSQFNESPASLLSPQLPGNESQTSRFIRLSGFLPIISTGNAGLQMRFFFSADTFLYVNKQLAISDGTATQSFAMRWNGFIRTSGGHEFSAEYYPGFNRVASANFDNIVFCTDQRLRLKYQLNRTEVFKISFWNHFLNRDFENVFLLPGASVGFIPRNMSSKAGQRLKWLSVYAGLARNMRMPTMNDLYWAPGGNPDLKPEDAWMADMTVFASFAENKCFKWDVKWMPYYSTTTNLIRWTPDSLSSQWNASNVAESRQYGFEATATATFQWSKNSLSGSLNAARVFAEDVSGTEIKTLIYVPDKTMNAVLSIRHGIWSGGYEFHYTGKRFTDGDNDRYMPEIFLHDVFVCVSRNLGSNKLSLSARLNNFMNADYQYIAWYPMPRRNFYVTLKWNWNE</sequence>
<evidence type="ECO:0000256" key="2">
    <source>
        <dbReference type="ARBA" id="ARBA00022448"/>
    </source>
</evidence>
<keyword evidence="4" id="KW-0732">Signal</keyword>
<keyword evidence="8" id="KW-0998">Cell outer membrane</keyword>